<evidence type="ECO:0000313" key="9">
    <source>
        <dbReference type="EMBL" id="OMJ22435.1"/>
    </source>
</evidence>
<keyword evidence="4" id="KW-0967">Endosome</keyword>
<keyword evidence="6" id="KW-0472">Membrane</keyword>
<dbReference type="Proteomes" id="UP000187283">
    <property type="component" value="Unassembled WGS sequence"/>
</dbReference>
<dbReference type="EMBL" id="LSSN01002251">
    <property type="protein sequence ID" value="OMJ16709.1"/>
    <property type="molecule type" value="Genomic_DNA"/>
</dbReference>
<comment type="caution">
    <text evidence="9">The sequence shown here is derived from an EMBL/GenBank/DDBJ whole genome shotgun (WGS) entry which is preliminary data.</text>
</comment>
<evidence type="ECO:0000256" key="4">
    <source>
        <dbReference type="ARBA" id="ARBA00022753"/>
    </source>
</evidence>
<evidence type="ECO:0000256" key="6">
    <source>
        <dbReference type="ARBA" id="ARBA00023136"/>
    </source>
</evidence>
<evidence type="ECO:0000313" key="8">
    <source>
        <dbReference type="EMBL" id="OMJ16709.1"/>
    </source>
</evidence>
<evidence type="ECO:0000256" key="7">
    <source>
        <dbReference type="SAM" id="MobiDB-lite"/>
    </source>
</evidence>
<keyword evidence="10" id="KW-1185">Reference proteome</keyword>
<comment type="subcellular location">
    <subcellularLocation>
        <location evidence="1">Endosome membrane</location>
    </subcellularLocation>
</comment>
<keyword evidence="3" id="KW-0813">Transport</keyword>
<feature type="region of interest" description="Disordered" evidence="7">
    <location>
        <begin position="73"/>
        <end position="116"/>
    </location>
</feature>
<dbReference type="PANTHER" id="PTHR22761:SF5">
    <property type="entry name" value="CHARGED MULTIVESICULAR BODY PROTEIN 6"/>
    <property type="match status" value="1"/>
</dbReference>
<comment type="similarity">
    <text evidence="2">Belongs to the SNF7 family.</text>
</comment>
<dbReference type="EMBL" id="LSSN01000767">
    <property type="protein sequence ID" value="OMJ22435.1"/>
    <property type="molecule type" value="Genomic_DNA"/>
</dbReference>
<proteinExistence type="inferred from homology"/>
<evidence type="ECO:0000256" key="1">
    <source>
        <dbReference type="ARBA" id="ARBA00004608"/>
    </source>
</evidence>
<sequence>MLGLSLGNDVLKNLNKEMNLENVEKLMLETSDAIEYQNEVSAILHSNLTADDEEQVIEELNALRAEALAEFNERLPNVPKTDLSNSIPVSKNRLRQENEQAEDISPEPEKSEPLLA</sequence>
<dbReference type="PANTHER" id="PTHR22761">
    <property type="entry name" value="CHARGED MULTIVESICULAR BODY PROTEIN"/>
    <property type="match status" value="1"/>
</dbReference>
<dbReference type="GO" id="GO:0032511">
    <property type="term" value="P:late endosome to vacuole transport via multivesicular body sorting pathway"/>
    <property type="evidence" value="ECO:0007669"/>
    <property type="project" value="TreeGrafter"/>
</dbReference>
<dbReference type="GO" id="GO:0000815">
    <property type="term" value="C:ESCRT III complex"/>
    <property type="evidence" value="ECO:0007669"/>
    <property type="project" value="TreeGrafter"/>
</dbReference>
<evidence type="ECO:0000256" key="3">
    <source>
        <dbReference type="ARBA" id="ARBA00022448"/>
    </source>
</evidence>
<dbReference type="STRING" id="133412.A0A1R1Y6J8"/>
<dbReference type="GO" id="GO:0005771">
    <property type="term" value="C:multivesicular body"/>
    <property type="evidence" value="ECO:0007669"/>
    <property type="project" value="TreeGrafter"/>
</dbReference>
<keyword evidence="5" id="KW-0653">Protein transport</keyword>
<protein>
    <submittedName>
        <fullName evidence="9">Charged multivesicular body protein 6</fullName>
    </submittedName>
</protein>
<accession>A0A1R1Y6J8</accession>
<evidence type="ECO:0000256" key="2">
    <source>
        <dbReference type="ARBA" id="ARBA00006190"/>
    </source>
</evidence>
<dbReference type="Pfam" id="PF03357">
    <property type="entry name" value="Snf7"/>
    <property type="match status" value="1"/>
</dbReference>
<evidence type="ECO:0000256" key="5">
    <source>
        <dbReference type="ARBA" id="ARBA00022927"/>
    </source>
</evidence>
<dbReference type="GO" id="GO:0006900">
    <property type="term" value="P:vesicle budding from membrane"/>
    <property type="evidence" value="ECO:0007669"/>
    <property type="project" value="TreeGrafter"/>
</dbReference>
<gene>
    <name evidence="9" type="ORF">AYI70_g2873</name>
    <name evidence="8" type="ORF">AYI70_g6431</name>
</gene>
<feature type="compositionally biased region" description="Basic and acidic residues" evidence="7">
    <location>
        <begin position="107"/>
        <end position="116"/>
    </location>
</feature>
<dbReference type="OrthoDB" id="441172at2759"/>
<evidence type="ECO:0000313" key="10">
    <source>
        <dbReference type="Proteomes" id="UP000187283"/>
    </source>
</evidence>
<name>A0A1R1Y6J8_9FUNG</name>
<dbReference type="GO" id="GO:0015031">
    <property type="term" value="P:protein transport"/>
    <property type="evidence" value="ECO:0007669"/>
    <property type="project" value="UniProtKB-KW"/>
</dbReference>
<reference evidence="9 10" key="1">
    <citation type="submission" date="2017-01" db="EMBL/GenBank/DDBJ databases">
        <authorList>
            <person name="Mah S.A."/>
            <person name="Swanson W.J."/>
            <person name="Moy G.W."/>
            <person name="Vacquier V.D."/>
        </authorList>
    </citation>
    <scope>NUCLEOTIDE SEQUENCE [LARGE SCALE GENOMIC DNA]</scope>
    <source>
        <strain evidence="9 10">GSMNP</strain>
    </source>
</reference>
<dbReference type="InterPro" id="IPR005024">
    <property type="entry name" value="Snf7_fam"/>
</dbReference>
<organism evidence="9 10">
    <name type="scientific">Smittium culicis</name>
    <dbReference type="NCBI Taxonomy" id="133412"/>
    <lineage>
        <taxon>Eukaryota</taxon>
        <taxon>Fungi</taxon>
        <taxon>Fungi incertae sedis</taxon>
        <taxon>Zoopagomycota</taxon>
        <taxon>Kickxellomycotina</taxon>
        <taxon>Harpellomycetes</taxon>
        <taxon>Harpellales</taxon>
        <taxon>Legeriomycetaceae</taxon>
        <taxon>Smittium</taxon>
    </lineage>
</organism>
<dbReference type="AlphaFoldDB" id="A0A1R1Y6J8"/>